<feature type="transmembrane region" description="Helical" evidence="1">
    <location>
        <begin position="206"/>
        <end position="225"/>
    </location>
</feature>
<evidence type="ECO:0000313" key="2">
    <source>
        <dbReference type="EMBL" id="TGN07969.1"/>
    </source>
</evidence>
<accession>A0A4R9LMU8</accession>
<dbReference type="OrthoDB" id="1426675at2"/>
<comment type="caution">
    <text evidence="2">The sequence shown here is derived from an EMBL/GenBank/DDBJ whole genome shotgun (WGS) entry which is preliminary data.</text>
</comment>
<evidence type="ECO:0008006" key="4">
    <source>
        <dbReference type="Google" id="ProtNLM"/>
    </source>
</evidence>
<feature type="transmembrane region" description="Helical" evidence="1">
    <location>
        <begin position="329"/>
        <end position="349"/>
    </location>
</feature>
<evidence type="ECO:0000256" key="1">
    <source>
        <dbReference type="SAM" id="Phobius"/>
    </source>
</evidence>
<keyword evidence="3" id="KW-1185">Reference proteome</keyword>
<reference evidence="2" key="1">
    <citation type="journal article" date="2019" name="PLoS Negl. Trop. Dis.">
        <title>Revisiting the worldwide diversity of Leptospira species in the environment.</title>
        <authorList>
            <person name="Vincent A.T."/>
            <person name="Schiettekatte O."/>
            <person name="Bourhy P."/>
            <person name="Veyrier F.J."/>
            <person name="Picardeau M."/>
        </authorList>
    </citation>
    <scope>NUCLEOTIDE SEQUENCE [LARGE SCALE GENOMIC DNA]</scope>
    <source>
        <strain evidence="2">201400974</strain>
    </source>
</reference>
<feature type="transmembrane region" description="Helical" evidence="1">
    <location>
        <begin position="288"/>
        <end position="308"/>
    </location>
</feature>
<feature type="transmembrane region" description="Helical" evidence="1">
    <location>
        <begin position="48"/>
        <end position="65"/>
    </location>
</feature>
<keyword evidence="1" id="KW-0812">Transmembrane</keyword>
<feature type="transmembrane region" description="Helical" evidence="1">
    <location>
        <begin position="77"/>
        <end position="94"/>
    </location>
</feature>
<proteinExistence type="predicted"/>
<feature type="transmembrane region" description="Helical" evidence="1">
    <location>
        <begin position="12"/>
        <end position="28"/>
    </location>
</feature>
<gene>
    <name evidence="2" type="ORF">EHS11_13605</name>
</gene>
<feature type="transmembrane region" description="Helical" evidence="1">
    <location>
        <begin position="100"/>
        <end position="120"/>
    </location>
</feature>
<feature type="transmembrane region" description="Helical" evidence="1">
    <location>
        <begin position="266"/>
        <end position="282"/>
    </location>
</feature>
<keyword evidence="1" id="KW-1133">Transmembrane helix</keyword>
<name>A0A4R9LMU8_9LEPT</name>
<sequence>MREFFKTKDCYILLFFYTISNLLLLLNYDGVFWDDWVTYNQSFETLKIMYEEIQFVLIGSFATLLTRIGNQVFPFRFYIFVFGFLNGVFLYQILKSLNLFDRNSVFFLTMLFLVVPLFGGKNAMTPYGLPVFCYYFGFYILTIYFENPRLWKRALALLLFYCSFSLNSFLVFYFFAGAYIYYMVWKQNGKKFFKSSYLTILKYPDFLILPIAYFLVKTIFFVPYGDYVGYNEVKTEGVLNSFPLLVASFDFSYLYLFESSWQISKIFWPIILVVAGLLSLHQRKFKNYSYWTIAYFLFGAFAFALAAFPYTVVGKLPMSTNFNSRHQALLPLGAAFMTYMSVIGISQLVGVRKKITLATLWFIILLFVGNNIHLSYRFHKDNFYQVSLQENMKDNKLIREKTTFLAVNQLGSNLVYDRPIDYYEWSGHLKKIFNDETRLMVSVEFLDRLDFTLKVQKYKQNNFSNWTQSEPYLVTISPKQSLNKREFLYLFYLHLFDKALFREKCKPLTEISVQKYVGKDWFKIARGLKNENI</sequence>
<organism evidence="2 3">
    <name type="scientific">Leptospira ilyithenensis</name>
    <dbReference type="NCBI Taxonomy" id="2484901"/>
    <lineage>
        <taxon>Bacteria</taxon>
        <taxon>Pseudomonadati</taxon>
        <taxon>Spirochaetota</taxon>
        <taxon>Spirochaetia</taxon>
        <taxon>Leptospirales</taxon>
        <taxon>Leptospiraceae</taxon>
        <taxon>Leptospira</taxon>
    </lineage>
</organism>
<feature type="transmembrane region" description="Helical" evidence="1">
    <location>
        <begin position="157"/>
        <end position="185"/>
    </location>
</feature>
<dbReference type="EMBL" id="RQHV01000061">
    <property type="protein sequence ID" value="TGN07969.1"/>
    <property type="molecule type" value="Genomic_DNA"/>
</dbReference>
<dbReference type="RefSeq" id="WP_135764948.1">
    <property type="nucleotide sequence ID" value="NZ_RQHV01000061.1"/>
</dbReference>
<protein>
    <recommendedName>
        <fullName evidence="4">Glycosyltransferase RgtA/B/C/D-like domain-containing protein</fullName>
    </recommendedName>
</protein>
<feature type="transmembrane region" description="Helical" evidence="1">
    <location>
        <begin position="355"/>
        <end position="374"/>
    </location>
</feature>
<dbReference type="AlphaFoldDB" id="A0A4R9LMU8"/>
<dbReference type="Proteomes" id="UP000298264">
    <property type="component" value="Unassembled WGS sequence"/>
</dbReference>
<feature type="transmembrane region" description="Helical" evidence="1">
    <location>
        <begin position="127"/>
        <end position="145"/>
    </location>
</feature>
<keyword evidence="1" id="KW-0472">Membrane</keyword>
<evidence type="ECO:0000313" key="3">
    <source>
        <dbReference type="Proteomes" id="UP000298264"/>
    </source>
</evidence>